<name>A0A0B7BLN9_9EUPU</name>
<feature type="chain" id="PRO_5002128249" evidence="1">
    <location>
        <begin position="20"/>
        <end position="68"/>
    </location>
</feature>
<evidence type="ECO:0000313" key="2">
    <source>
        <dbReference type="EMBL" id="CEK93812.1"/>
    </source>
</evidence>
<organism evidence="2">
    <name type="scientific">Arion vulgaris</name>
    <dbReference type="NCBI Taxonomy" id="1028688"/>
    <lineage>
        <taxon>Eukaryota</taxon>
        <taxon>Metazoa</taxon>
        <taxon>Spiralia</taxon>
        <taxon>Lophotrochozoa</taxon>
        <taxon>Mollusca</taxon>
        <taxon>Gastropoda</taxon>
        <taxon>Heterobranchia</taxon>
        <taxon>Euthyneura</taxon>
        <taxon>Panpulmonata</taxon>
        <taxon>Eupulmonata</taxon>
        <taxon>Stylommatophora</taxon>
        <taxon>Helicina</taxon>
        <taxon>Arionoidea</taxon>
        <taxon>Arionidae</taxon>
        <taxon>Arion</taxon>
    </lineage>
</organism>
<dbReference type="EMBL" id="HACG01046947">
    <property type="protein sequence ID" value="CEK93812.1"/>
    <property type="molecule type" value="Transcribed_RNA"/>
</dbReference>
<reference evidence="2" key="1">
    <citation type="submission" date="2014-12" db="EMBL/GenBank/DDBJ databases">
        <title>Insight into the proteome of Arion vulgaris.</title>
        <authorList>
            <person name="Aradska J."/>
            <person name="Bulat T."/>
            <person name="Smidak R."/>
            <person name="Sarate P."/>
            <person name="Gangsoo J."/>
            <person name="Sialana F."/>
            <person name="Bilban M."/>
            <person name="Lubec G."/>
        </authorList>
    </citation>
    <scope>NUCLEOTIDE SEQUENCE</scope>
    <source>
        <tissue evidence="2">Skin</tissue>
    </source>
</reference>
<keyword evidence="1" id="KW-0732">Signal</keyword>
<protein>
    <submittedName>
        <fullName evidence="2">Uncharacterized protein</fullName>
    </submittedName>
</protein>
<sequence>WDHFCCVLSSSVLVHTILCKFLIADNVQIKAKREVQKSFLTGHLVMSHKGLDSAPKKSLHNYSETTQV</sequence>
<gene>
    <name evidence="2" type="primary">ORF197397</name>
</gene>
<proteinExistence type="predicted"/>
<feature type="non-terminal residue" evidence="2">
    <location>
        <position position="1"/>
    </location>
</feature>
<dbReference type="AlphaFoldDB" id="A0A0B7BLN9"/>
<accession>A0A0B7BLN9</accession>
<feature type="signal peptide" evidence="1">
    <location>
        <begin position="1"/>
        <end position="19"/>
    </location>
</feature>
<evidence type="ECO:0000256" key="1">
    <source>
        <dbReference type="SAM" id="SignalP"/>
    </source>
</evidence>